<dbReference type="RefSeq" id="WP_092614586.1">
    <property type="nucleotide sequence ID" value="NZ_FMYK01000001.1"/>
</dbReference>
<name>A0A1G6GLS3_9GAMM</name>
<reference evidence="3" key="1">
    <citation type="submission" date="2016-09" db="EMBL/GenBank/DDBJ databases">
        <authorList>
            <person name="Varghese N."/>
            <person name="Submissions S."/>
        </authorList>
    </citation>
    <scope>NUCLEOTIDE SEQUENCE [LARGE SCALE GENOMIC DNA]</scope>
    <source>
        <strain evidence="3">ANC 3699</strain>
    </source>
</reference>
<organism evidence="2 3">
    <name type="scientific">Acinetobacter marinus</name>
    <dbReference type="NCBI Taxonomy" id="281375"/>
    <lineage>
        <taxon>Bacteria</taxon>
        <taxon>Pseudomonadati</taxon>
        <taxon>Pseudomonadota</taxon>
        <taxon>Gammaproteobacteria</taxon>
        <taxon>Moraxellales</taxon>
        <taxon>Moraxellaceae</taxon>
        <taxon>Acinetobacter</taxon>
    </lineage>
</organism>
<sequence length="203" mass="23122">MKLYCHPQSRSNTILPLLKELDIEDQVELIELEYGTTMRSTEYLALNPLGKVPCLVDDDAVISETPAIFAYLADKYAEKGFAPALHDPKRGEYYKWLFFGHGPVTEFMNIKALNIPPETLAKQRGSISFGDEEAMMNFLRQGLSHAKPYLLGEQITVADLYLAYWLAFGISFKIIPYDDAFKPFLNTIKQRDAVKDVSWFQAI</sequence>
<dbReference type="SFLD" id="SFLDS00019">
    <property type="entry name" value="Glutathione_Transferase_(cytos"/>
    <property type="match status" value="1"/>
</dbReference>
<dbReference type="SUPFAM" id="SSF47616">
    <property type="entry name" value="GST C-terminal domain-like"/>
    <property type="match status" value="1"/>
</dbReference>
<evidence type="ECO:0000259" key="1">
    <source>
        <dbReference type="PROSITE" id="PS50404"/>
    </source>
</evidence>
<dbReference type="Gene3D" id="3.40.30.10">
    <property type="entry name" value="Glutaredoxin"/>
    <property type="match status" value="1"/>
</dbReference>
<dbReference type="Gene3D" id="1.20.1050.10">
    <property type="match status" value="1"/>
</dbReference>
<dbReference type="PANTHER" id="PTHR44051:SF8">
    <property type="entry name" value="GLUTATHIONE S-TRANSFERASE GSTA"/>
    <property type="match status" value="1"/>
</dbReference>
<dbReference type="PROSITE" id="PS50404">
    <property type="entry name" value="GST_NTER"/>
    <property type="match status" value="1"/>
</dbReference>
<proteinExistence type="predicted"/>
<accession>A0A1G6GLS3</accession>
<dbReference type="GO" id="GO:0016740">
    <property type="term" value="F:transferase activity"/>
    <property type="evidence" value="ECO:0007669"/>
    <property type="project" value="UniProtKB-KW"/>
</dbReference>
<dbReference type="SFLD" id="SFLDG00358">
    <property type="entry name" value="Main_(cytGST)"/>
    <property type="match status" value="1"/>
</dbReference>
<keyword evidence="3" id="KW-1185">Reference proteome</keyword>
<gene>
    <name evidence="2" type="ORF">SAMN05421749_101150</name>
</gene>
<keyword evidence="2" id="KW-0808">Transferase</keyword>
<evidence type="ECO:0000313" key="2">
    <source>
        <dbReference type="EMBL" id="SDB82978.1"/>
    </source>
</evidence>
<dbReference type="AlphaFoldDB" id="A0A1G6GLS3"/>
<dbReference type="SUPFAM" id="SSF52833">
    <property type="entry name" value="Thioredoxin-like"/>
    <property type="match status" value="1"/>
</dbReference>
<evidence type="ECO:0000313" key="3">
    <source>
        <dbReference type="Proteomes" id="UP000242317"/>
    </source>
</evidence>
<dbReference type="InterPro" id="IPR040079">
    <property type="entry name" value="Glutathione_S-Trfase"/>
</dbReference>
<dbReference type="InterPro" id="IPR036282">
    <property type="entry name" value="Glutathione-S-Trfase_C_sf"/>
</dbReference>
<dbReference type="Proteomes" id="UP000242317">
    <property type="component" value="Unassembled WGS sequence"/>
</dbReference>
<dbReference type="InterPro" id="IPR004045">
    <property type="entry name" value="Glutathione_S-Trfase_N"/>
</dbReference>
<dbReference type="Pfam" id="PF02798">
    <property type="entry name" value="GST_N"/>
    <property type="match status" value="1"/>
</dbReference>
<dbReference type="CDD" id="cd03046">
    <property type="entry name" value="GST_N_GTT1_like"/>
    <property type="match status" value="1"/>
</dbReference>
<dbReference type="InterPro" id="IPR036249">
    <property type="entry name" value="Thioredoxin-like_sf"/>
</dbReference>
<dbReference type="EMBL" id="FMYK01000001">
    <property type="protein sequence ID" value="SDB82978.1"/>
    <property type="molecule type" value="Genomic_DNA"/>
</dbReference>
<feature type="domain" description="GST N-terminal" evidence="1">
    <location>
        <begin position="1"/>
        <end position="80"/>
    </location>
</feature>
<dbReference type="SFLD" id="SFLDG01150">
    <property type="entry name" value="Main.1:_Beta-like"/>
    <property type="match status" value="1"/>
</dbReference>
<protein>
    <submittedName>
        <fullName evidence="2">Glutathione S-transferase</fullName>
    </submittedName>
</protein>
<dbReference type="PANTHER" id="PTHR44051">
    <property type="entry name" value="GLUTATHIONE S-TRANSFERASE-RELATED"/>
    <property type="match status" value="1"/>
</dbReference>
<dbReference type="OrthoDB" id="5740960at2"/>